<feature type="compositionally biased region" description="Low complexity" evidence="1">
    <location>
        <begin position="496"/>
        <end position="536"/>
    </location>
</feature>
<feature type="compositionally biased region" description="Pro residues" evidence="1">
    <location>
        <begin position="478"/>
        <end position="495"/>
    </location>
</feature>
<reference evidence="4" key="1">
    <citation type="journal article" date="2019" name="Int. J. Syst. Evol. Microbiol.">
        <title>The Global Catalogue of Microorganisms (GCM) 10K type strain sequencing project: providing services to taxonomists for standard genome sequencing and annotation.</title>
        <authorList>
            <consortium name="The Broad Institute Genomics Platform"/>
            <consortium name="The Broad Institute Genome Sequencing Center for Infectious Disease"/>
            <person name="Wu L."/>
            <person name="Ma J."/>
        </authorList>
    </citation>
    <scope>NUCLEOTIDE SEQUENCE [LARGE SCALE GENOMIC DNA]</scope>
    <source>
        <strain evidence="4">JCM 18304</strain>
    </source>
</reference>
<sequence>MSAHKRNDEDIVDFVRSLNPRRERESRRRSPGRRPRRPDPGPAPRRWTIPLIAIAGVLFATGGGIALAASSTDDPTEVDCTLQVPANPLSAQGLATPYRLVTPSCHESDDGTSAFVQAAVLDPATGAVSVYNPVVVDQDSAPAAPPVVPRLPAGAVVGIWFGFNGDNLTLAGTDGSLSAGSCVNGLDDSIFGQYAYCDAPAFYTAANAAIAAGKLTVPPLGTAKDGEPCPTTRDFGIVDQDQSDNVTTSYLFLPDGGIAQNTAANQAALAPKGAKVEVNASDNGLLDSFVAPTLGCAPFQAPDLADPGRTVPALPLNELQAAAFQGAPVALVPTNDPMVLVDGKTSVRKTNLYRAGVNMGPIDTRVETPEAYCRNMVAIGVDRINLDRQLTLRVDSPDAGAANNLFTFLASRLSESFGELNCGDLLGTRDPVTVVTNADGVVVDARLTPTVPPSASPSATSPSMSPSTAPGGGTRPPASAPPSHPAPSHPAPSHPAPSASAPGGAAPSTSPTRGATTAPTHGATHAPTMAPAHAPTTPTPPPALAAPLAAGTSGGVGGRANGGSGGGTNGGGSTGGGSSGGGTNGGSSGGGSSGGGNGAGQAPVARPAGNTATASAPASAMPAGAGPAGAGPAGSAAPVPTLTLGPMPLKAKAAAGTGGADSTGGSMPPIKLAGMVLLSGGGVLIIGILIRGLINRRRRYRFAEL</sequence>
<keyword evidence="4" id="KW-1185">Reference proteome</keyword>
<feature type="compositionally biased region" description="Low complexity" evidence="1">
    <location>
        <begin position="607"/>
        <end position="625"/>
    </location>
</feature>
<dbReference type="Proteomes" id="UP001501570">
    <property type="component" value="Unassembled WGS sequence"/>
</dbReference>
<dbReference type="EMBL" id="BAABJQ010000022">
    <property type="protein sequence ID" value="GAA5194702.1"/>
    <property type="molecule type" value="Genomic_DNA"/>
</dbReference>
<keyword evidence="2" id="KW-1133">Transmembrane helix</keyword>
<organism evidence="3 4">
    <name type="scientific">Rugosimonospora acidiphila</name>
    <dbReference type="NCBI Taxonomy" id="556531"/>
    <lineage>
        <taxon>Bacteria</taxon>
        <taxon>Bacillati</taxon>
        <taxon>Actinomycetota</taxon>
        <taxon>Actinomycetes</taxon>
        <taxon>Micromonosporales</taxon>
        <taxon>Micromonosporaceae</taxon>
        <taxon>Rugosimonospora</taxon>
    </lineage>
</organism>
<feature type="region of interest" description="Disordered" evidence="1">
    <location>
        <begin position="1"/>
        <end position="46"/>
    </location>
</feature>
<keyword evidence="2" id="KW-0472">Membrane</keyword>
<feature type="transmembrane region" description="Helical" evidence="2">
    <location>
        <begin position="47"/>
        <end position="69"/>
    </location>
</feature>
<evidence type="ECO:0000256" key="1">
    <source>
        <dbReference type="SAM" id="MobiDB-lite"/>
    </source>
</evidence>
<protein>
    <submittedName>
        <fullName evidence="3">Uncharacterized protein</fullName>
    </submittedName>
</protein>
<evidence type="ECO:0000256" key="2">
    <source>
        <dbReference type="SAM" id="Phobius"/>
    </source>
</evidence>
<dbReference type="RefSeq" id="WP_345635233.1">
    <property type="nucleotide sequence ID" value="NZ_BAABJQ010000022.1"/>
</dbReference>
<evidence type="ECO:0000313" key="4">
    <source>
        <dbReference type="Proteomes" id="UP001501570"/>
    </source>
</evidence>
<feature type="region of interest" description="Disordered" evidence="1">
    <location>
        <begin position="446"/>
        <end position="641"/>
    </location>
</feature>
<feature type="compositionally biased region" description="Low complexity" evidence="1">
    <location>
        <begin position="456"/>
        <end position="469"/>
    </location>
</feature>
<comment type="caution">
    <text evidence="3">The sequence shown here is derived from an EMBL/GenBank/DDBJ whole genome shotgun (WGS) entry which is preliminary data.</text>
</comment>
<proteinExistence type="predicted"/>
<name>A0ABP9SH32_9ACTN</name>
<feature type="transmembrane region" description="Helical" evidence="2">
    <location>
        <begin position="672"/>
        <end position="694"/>
    </location>
</feature>
<evidence type="ECO:0000313" key="3">
    <source>
        <dbReference type="EMBL" id="GAA5194702.1"/>
    </source>
</evidence>
<feature type="compositionally biased region" description="Gly residues" evidence="1">
    <location>
        <begin position="552"/>
        <end position="599"/>
    </location>
</feature>
<keyword evidence="2" id="KW-0812">Transmembrane</keyword>
<gene>
    <name evidence="3" type="ORF">GCM10023322_59770</name>
</gene>
<accession>A0ABP9SH32</accession>